<evidence type="ECO:0000313" key="3">
    <source>
        <dbReference type="Proteomes" id="UP001165083"/>
    </source>
</evidence>
<protein>
    <submittedName>
        <fullName evidence="2">Unnamed protein product</fullName>
    </submittedName>
</protein>
<dbReference type="Proteomes" id="UP001165083">
    <property type="component" value="Unassembled WGS sequence"/>
</dbReference>
<feature type="region of interest" description="Disordered" evidence="1">
    <location>
        <begin position="1"/>
        <end position="20"/>
    </location>
</feature>
<gene>
    <name evidence="2" type="ORF">Plil01_001679900</name>
</gene>
<evidence type="ECO:0000313" key="2">
    <source>
        <dbReference type="EMBL" id="GMF42637.1"/>
    </source>
</evidence>
<comment type="caution">
    <text evidence="2">The sequence shown here is derived from an EMBL/GenBank/DDBJ whole genome shotgun (WGS) entry which is preliminary data.</text>
</comment>
<reference evidence="2" key="1">
    <citation type="submission" date="2023-04" db="EMBL/GenBank/DDBJ databases">
        <title>Phytophthora lilii NBRC 32176.</title>
        <authorList>
            <person name="Ichikawa N."/>
            <person name="Sato H."/>
            <person name="Tonouchi N."/>
        </authorList>
    </citation>
    <scope>NUCLEOTIDE SEQUENCE</scope>
    <source>
        <strain evidence="2">NBRC 32176</strain>
    </source>
</reference>
<dbReference type="EMBL" id="BSXW01002497">
    <property type="protein sequence ID" value="GMF42637.1"/>
    <property type="molecule type" value="Genomic_DNA"/>
</dbReference>
<proteinExistence type="predicted"/>
<dbReference type="AlphaFoldDB" id="A0A9W6XPJ8"/>
<keyword evidence="3" id="KW-1185">Reference proteome</keyword>
<sequence>MRLISRRNQRQNQVQHRSSISKRLSNMLRQSSNSISASISENPLVVAASRYYCRKSLLLPAELDNLLYSQKVISTYIREAESSIRFSSLMLYRTLLEKGGANGARTQIPGEV</sequence>
<evidence type="ECO:0000256" key="1">
    <source>
        <dbReference type="SAM" id="MobiDB-lite"/>
    </source>
</evidence>
<accession>A0A9W6XPJ8</accession>
<organism evidence="2 3">
    <name type="scientific">Phytophthora lilii</name>
    <dbReference type="NCBI Taxonomy" id="2077276"/>
    <lineage>
        <taxon>Eukaryota</taxon>
        <taxon>Sar</taxon>
        <taxon>Stramenopiles</taxon>
        <taxon>Oomycota</taxon>
        <taxon>Peronosporomycetes</taxon>
        <taxon>Peronosporales</taxon>
        <taxon>Peronosporaceae</taxon>
        <taxon>Phytophthora</taxon>
    </lineage>
</organism>
<name>A0A9W6XPJ8_9STRA</name>